<dbReference type="Proteomes" id="UP000799754">
    <property type="component" value="Unassembled WGS sequence"/>
</dbReference>
<evidence type="ECO:0000313" key="2">
    <source>
        <dbReference type="Proteomes" id="UP000799754"/>
    </source>
</evidence>
<name>A0ACB6RJY1_9PLEO</name>
<accession>A0ACB6RJY1</accession>
<keyword evidence="2" id="KW-1185">Reference proteome</keyword>
<gene>
    <name evidence="1" type="ORF">BU25DRAFT_480912</name>
</gene>
<sequence length="122" mass="14495">MAEDYYAQATYWSPRHRSRRNQLCYPLYPQYDDYGALMPLVHEYAAAVHAKKREPAEDSEDDSDIEKAIRAHVEALQEHEKVKESFDDAKKKLEESEAKVQAAAKKLEKAKKEWYRYRGHWY</sequence>
<organism evidence="1 2">
    <name type="scientific">Macroventuria anomochaeta</name>
    <dbReference type="NCBI Taxonomy" id="301207"/>
    <lineage>
        <taxon>Eukaryota</taxon>
        <taxon>Fungi</taxon>
        <taxon>Dikarya</taxon>
        <taxon>Ascomycota</taxon>
        <taxon>Pezizomycotina</taxon>
        <taxon>Dothideomycetes</taxon>
        <taxon>Pleosporomycetidae</taxon>
        <taxon>Pleosporales</taxon>
        <taxon>Pleosporineae</taxon>
        <taxon>Didymellaceae</taxon>
        <taxon>Macroventuria</taxon>
    </lineage>
</organism>
<proteinExistence type="predicted"/>
<evidence type="ECO:0000313" key="1">
    <source>
        <dbReference type="EMBL" id="KAF2622311.1"/>
    </source>
</evidence>
<dbReference type="EMBL" id="MU006746">
    <property type="protein sequence ID" value="KAF2622311.1"/>
    <property type="molecule type" value="Genomic_DNA"/>
</dbReference>
<protein>
    <submittedName>
        <fullName evidence="1">Uncharacterized protein</fullName>
    </submittedName>
</protein>
<reference evidence="1" key="1">
    <citation type="journal article" date="2020" name="Stud. Mycol.">
        <title>101 Dothideomycetes genomes: a test case for predicting lifestyles and emergence of pathogens.</title>
        <authorList>
            <person name="Haridas S."/>
            <person name="Albert R."/>
            <person name="Binder M."/>
            <person name="Bloem J."/>
            <person name="Labutti K."/>
            <person name="Salamov A."/>
            <person name="Andreopoulos B."/>
            <person name="Baker S."/>
            <person name="Barry K."/>
            <person name="Bills G."/>
            <person name="Bluhm B."/>
            <person name="Cannon C."/>
            <person name="Castanera R."/>
            <person name="Culley D."/>
            <person name="Daum C."/>
            <person name="Ezra D."/>
            <person name="Gonzalez J."/>
            <person name="Henrissat B."/>
            <person name="Kuo A."/>
            <person name="Liang C."/>
            <person name="Lipzen A."/>
            <person name="Lutzoni F."/>
            <person name="Magnuson J."/>
            <person name="Mondo S."/>
            <person name="Nolan M."/>
            <person name="Ohm R."/>
            <person name="Pangilinan J."/>
            <person name="Park H.-J."/>
            <person name="Ramirez L."/>
            <person name="Alfaro M."/>
            <person name="Sun H."/>
            <person name="Tritt A."/>
            <person name="Yoshinaga Y."/>
            <person name="Zwiers L.-H."/>
            <person name="Turgeon B."/>
            <person name="Goodwin S."/>
            <person name="Spatafora J."/>
            <person name="Crous P."/>
            <person name="Grigoriev I."/>
        </authorList>
    </citation>
    <scope>NUCLEOTIDE SEQUENCE</scope>
    <source>
        <strain evidence="1">CBS 525.71</strain>
    </source>
</reference>
<comment type="caution">
    <text evidence="1">The sequence shown here is derived from an EMBL/GenBank/DDBJ whole genome shotgun (WGS) entry which is preliminary data.</text>
</comment>